<keyword evidence="4" id="KW-0747">Spliceosome</keyword>
<dbReference type="InterPro" id="IPR048255">
    <property type="entry name" value="IML1_N"/>
</dbReference>
<keyword evidence="5" id="KW-0677">Repeat</keyword>
<feature type="region of interest" description="Disordered" evidence="9">
    <location>
        <begin position="2117"/>
        <end position="2158"/>
    </location>
</feature>
<dbReference type="InterPro" id="IPR038737">
    <property type="entry name" value="SF3b_su1-like"/>
</dbReference>
<evidence type="ECO:0000256" key="2">
    <source>
        <dbReference type="ARBA" id="ARBA00005754"/>
    </source>
</evidence>
<sequence>MSRTGHTREEAEAYAKELNRKRILQTENEAENNENGSDKIAFGAAGHYDTDVYGSVRGNRSGKYLDSINTADEEDIDEDTIAPMPKKAVNAPAKFIHEAAHTGGDEPDPFAETRTKTIIERQASKYAERARHRAISPDRVDAFIDQTPDQRNRDYAEIMKEQQYKEEKGKVEKEIADRVKSGDLQSVAAPERKKGRWDETPSHEVLGAGSATPSNATPGGAPRKRLGISSISADAATPHVARWEETPAHANATDATPSINRFDSTPSTQTPRRNRWDETPRESVRDPGAMTPGWGMDTPARGAADDVKVEDTPSASKRRSRWDLTPSQTPAAGSATPTPGAATPSFTPSHGSTPAGALTPGGATPLGTPAMGMKTPAAPVAMTPEQMKNFLWEKELDDRNRALSDEELDALFPPGYKILPPPAGYMPLRTPTRKLMATPTPLGGIGGGGFFMQGTPERDGIGDKGVGGILDTQPKNQDLPPLKPDDMQYFDKLLMDVDESTLTKEELNEREIMTHLLKIKNGLPPQRKSGLRKITENARKYGAGPLFNQILPLLMSPSLEDQERHLMVKVIDRILYKLDDLVRPYVHKILVVIEPLLIDEDYYARVEGREIISNLAKAAGLATMISTMRPDIDNVDEYVRNTTARAFAVVASALGIPALLPFLKAVCKSRKSWQARHTGIKIVQQMAILMGCAVLPHLKALVEIVEGGLEDEQQKVRTITALCLAALAEAATPYVRNTTARAFAVVASALGIPALLPFLKAVCKSRKSWQARHTGIKIVQQMAILMGCAVLPHLKALVEIVEGGLEDEQQKVRTITALCLAALAEAATPYGIEAFDSVLKPLWKGIRMHRGKGLAAFLKAIGYLIPLMDAEYASYYTKEVMLILIREFASPDEEMKKIVLKVVKQCCATDGVEAPYIRDEILPHFFKAFWTQRMAMDRRNYRQLVDTTVEMAQKVGSAEMIARIVDDLKDENEQYRKMVMETVENIVALQGANEIDSRLEEQLIDGILYAFQEQTQEDAVMLDGFGTVCKGLGRRTKPYLPQICGTILWRLNNKSAKVRQQAADLIARVAPVMHICEEEKLMGHLGVVLYEYLGEEYPEVLGSILGALKSICNVIGMTKMTPPIKDLLPRLTPILKNRHEKVQENCIDLVGAIADRGSEFVSAREWMRICFELLELLKAHKKSIRRAAINTFGFIAKAIGPHDVLATLLNNLKVQERQLRVCTTVAIAIVAETCAPFTVLPAIMNEYRVPEMNVQNGVLKALSFMFEYIGEMAKDYIYAVTPLLVDAMMERDQVHRQIAIDAVAHLSLGVYGFGCEDALLHLLNYVWPNMLENSPHLIQRYIFACEGMRVSLGPIKVLQYCLQALWHPARKVREPVWKDDVMGPAEATQENEEEVKTSVRARVDLHTTDQCRCMREASTKTKGQPCQKNHSVIVVGNSEMGKLFSPGTFFSIEASDKARMQIVIKVDEFIEKEKGEVVISLERSSLGESLSRTFTSTGGVSVIAEKKKVEEVTLDNIQLTFKELYMSRADMWRYRSRLINTCAYLDKQEVVISLERSSLGESLSRTFTSTGGVSVIAEKKKVEEVTLDNIQLTFKELYMSRADMWRYRSRLINTCAYLDKQLRHFNISTKVSDMWQKGNVVRSGFVSSDTRVVFRSSSSSILIYIQMSSEMWQLDPQGDLYFEKCVKGFMSELFSKWHANSSAHYVSIILCSRFYLLGDVDKNIEEQLGPSARDHRGRYFQDFYRLLVQNEHYEDWSHVLSTIKLSFNKYQDTIQEVLATNYPNLKGRWEVSTAADGNFLQVLNMSMNSFSVYHTDRRFETTGQQIIFVTPGGGVLNVDREMVNMTKQRIIDMGISLDMVCLGEQPLHAVPLFVFHNRWNSSQPFEDYFIPHWMNYSYYRMSKRSAISINFRPRINLPNAILSAPRTLVMDGEAIQHCDMQAYDAEAFSKLLTQTKFGEKGKGQSALDELHRELGLPAVQNEVVPLPPYERSLSARVGPSSLDNAGSAFGIRNAVESGSFEQKRYIGGAHSLHAQSTNKKGAPSVSRRATASHVDAIPHRSLINPFRPDQFYVRTTANRRRWIHVFPVDEMGRSKLAHHYVDGTCAVRINMVDEAPPVENDIDKNTRENGVSGSPSRRSERPDSPLVTVVPPTESTTSTATVNMKNDDFTPVRRAGEAKKEQTRVWAWGSTGEEKWNPDMEIGVDWKSLVRSALLPITTDYFPDGLTLLKDYLYTEHQISVVHEHGSRVKMDINQLSRLVFDQLICQRLQRGFQIILMSKPLIHVAIKQSLFTPINTEQTECSMSFNKIVHRLVLVGSDITVTVFYPKRNREAESSPPPCMQPYSYFFQVPVYPNSHLVPGQVPDAQCYERSTTSFKPHNLDKLNWSLLDCNIKYRNNSQMFKEEMKSYSSRFMMIPQPETPNIVQRMLSEQLPGASFRAIEGAPRSPLLYDSMIRVLLQINRLMRPSTASPGIHSSQRDLPPRAELTVANCDQILARFKQSGFVGITSHNPAAVYPPNMFLSYDFVNWLTAGNVKELVTRESAVKFANDMVDLETIQIVRATDVEYDELESCISSESEARLFRYGFQLCALVDVDRDREAPHPSYSRWMRVEFVPSCSPLGPLSECRFKQAAIDLDFAPRDPCPLGEWGRVVYDRSFCESKTFELSIKWFMATGQTVADTVYTWQSKISKEKFYLFPVPEDPIALPKDLNSNPLRCPIRVQVVPNIIPDHMLEQTLQHLLFCFGFCAMECPIEHATVRSSSFTSKDKESALLSRSISGSSLYMHQTGGMFVSLERPADKPMFFFWAWNHMLTKKYRQESQCSEAFQDYMLREFRKYCGNIDNKLYEFYTSMPQTMVTTPLANFPQVELI</sequence>
<evidence type="ECO:0000256" key="5">
    <source>
        <dbReference type="ARBA" id="ARBA00022737"/>
    </source>
</evidence>
<dbReference type="FunFam" id="1.25.10.10:FF:000784">
    <property type="entry name" value="Bm5671, isoform c"/>
    <property type="match status" value="1"/>
</dbReference>
<comment type="subcellular location">
    <subcellularLocation>
        <location evidence="1">Nucleus</location>
    </subcellularLocation>
</comment>
<evidence type="ECO:0000259" key="11">
    <source>
        <dbReference type="Pfam" id="PF12257"/>
    </source>
</evidence>
<keyword evidence="7" id="KW-0539">Nucleus</keyword>
<dbReference type="Pfam" id="PF08920">
    <property type="entry name" value="SF3b1"/>
    <property type="match status" value="1"/>
</dbReference>
<feature type="compositionally biased region" description="Polar residues" evidence="9">
    <location>
        <begin position="253"/>
        <end position="271"/>
    </location>
</feature>
<evidence type="ECO:0000256" key="8">
    <source>
        <dbReference type="SAM" id="Coils"/>
    </source>
</evidence>
<evidence type="ECO:0000259" key="12">
    <source>
        <dbReference type="Pfam" id="PF19418"/>
    </source>
</evidence>
<evidence type="ECO:0000259" key="10">
    <source>
        <dbReference type="Pfam" id="PF08920"/>
    </source>
</evidence>
<dbReference type="FunFam" id="1.25.10.10:FF:000810">
    <property type="entry name" value="Splicing factor 3B subunit 1"/>
    <property type="match status" value="1"/>
</dbReference>
<comment type="similarity">
    <text evidence="2">Belongs to the SF3B1 family.</text>
</comment>
<dbReference type="OrthoDB" id="438939at2759"/>
<evidence type="ECO:0000313" key="15">
    <source>
        <dbReference type="Proteomes" id="UP000252519"/>
    </source>
</evidence>
<feature type="compositionally biased region" description="Low complexity" evidence="9">
    <location>
        <begin position="2144"/>
        <end position="2158"/>
    </location>
</feature>
<feature type="compositionally biased region" description="Low complexity" evidence="9">
    <location>
        <begin position="325"/>
        <end position="349"/>
    </location>
</feature>
<evidence type="ECO:0000256" key="7">
    <source>
        <dbReference type="ARBA" id="ARBA00023242"/>
    </source>
</evidence>
<evidence type="ECO:0000256" key="4">
    <source>
        <dbReference type="ARBA" id="ARBA00022728"/>
    </source>
</evidence>
<feature type="domain" description="DEPDC5 C-terminal" evidence="12">
    <location>
        <begin position="2631"/>
        <end position="2734"/>
    </location>
</feature>
<dbReference type="SUPFAM" id="SSF48371">
    <property type="entry name" value="ARM repeat"/>
    <property type="match status" value="2"/>
</dbReference>
<dbReference type="InterPro" id="IPR054573">
    <property type="entry name" value="PP2A/SF3B1-like_HEAT"/>
</dbReference>
<keyword evidence="8" id="KW-0175">Coiled coil</keyword>
<dbReference type="Pfam" id="PF12257">
    <property type="entry name" value="IML1"/>
    <property type="match status" value="1"/>
</dbReference>
<evidence type="ECO:0000256" key="1">
    <source>
        <dbReference type="ARBA" id="ARBA00004123"/>
    </source>
</evidence>
<reference evidence="14 15" key="1">
    <citation type="submission" date="2014-10" db="EMBL/GenBank/DDBJ databases">
        <title>Draft genome of the hookworm Ancylostoma caninum.</title>
        <authorList>
            <person name="Mitreva M."/>
        </authorList>
    </citation>
    <scope>NUCLEOTIDE SEQUENCE [LARGE SCALE GENOMIC DNA]</scope>
    <source>
        <strain evidence="14 15">Baltimore</strain>
    </source>
</reference>
<dbReference type="EMBL" id="JOJR01000032">
    <property type="protein sequence ID" value="RCN49585.1"/>
    <property type="molecule type" value="Genomic_DNA"/>
</dbReference>
<evidence type="ECO:0000313" key="14">
    <source>
        <dbReference type="EMBL" id="RCN49585.1"/>
    </source>
</evidence>
<keyword evidence="6" id="KW-0508">mRNA splicing</keyword>
<dbReference type="GO" id="GO:0003729">
    <property type="term" value="F:mRNA binding"/>
    <property type="evidence" value="ECO:0007669"/>
    <property type="project" value="InterPro"/>
</dbReference>
<dbReference type="InterPro" id="IPR011989">
    <property type="entry name" value="ARM-like"/>
</dbReference>
<dbReference type="InterPro" id="IPR015016">
    <property type="entry name" value="SF3b_su1"/>
</dbReference>
<name>A0A368H2R9_ANCCA</name>
<dbReference type="GO" id="GO:0005681">
    <property type="term" value="C:spliceosomal complex"/>
    <property type="evidence" value="ECO:0007669"/>
    <property type="project" value="UniProtKB-KW"/>
</dbReference>
<dbReference type="FunFam" id="1.25.10.10:FF:000115">
    <property type="entry name" value="Splicing factor 3B subunit 1"/>
    <property type="match status" value="1"/>
</dbReference>
<feature type="region of interest" description="Disordered" evidence="9">
    <location>
        <begin position="248"/>
        <end position="376"/>
    </location>
</feature>
<feature type="compositionally biased region" description="Basic and acidic residues" evidence="9">
    <location>
        <begin position="164"/>
        <end position="181"/>
    </location>
</feature>
<dbReference type="PANTHER" id="PTHR12097">
    <property type="entry name" value="SPLICING FACTOR 3B, SUBUNIT 1-RELATED"/>
    <property type="match status" value="1"/>
</dbReference>
<protein>
    <submittedName>
        <fullName evidence="14">HEAT repeat protein</fullName>
    </submittedName>
</protein>
<dbReference type="InterPro" id="IPR016024">
    <property type="entry name" value="ARM-type_fold"/>
</dbReference>
<accession>A0A368H2R9</accession>
<feature type="compositionally biased region" description="Basic and acidic residues" evidence="9">
    <location>
        <begin position="1"/>
        <end position="20"/>
    </location>
</feature>
<dbReference type="FunFam" id="1.25.10.10:FF:000088">
    <property type="entry name" value="Splicing factor 3b, subunit 1"/>
    <property type="match status" value="1"/>
</dbReference>
<dbReference type="InterPro" id="IPR045838">
    <property type="entry name" value="DEPDC5_CTD"/>
</dbReference>
<proteinExistence type="inferred from homology"/>
<dbReference type="GO" id="GO:0000245">
    <property type="term" value="P:spliceosomal complex assembly"/>
    <property type="evidence" value="ECO:0007669"/>
    <property type="project" value="InterPro"/>
</dbReference>
<evidence type="ECO:0000256" key="9">
    <source>
        <dbReference type="SAM" id="MobiDB-lite"/>
    </source>
</evidence>
<feature type="coiled-coil region" evidence="8">
    <location>
        <begin position="958"/>
        <end position="985"/>
    </location>
</feature>
<gene>
    <name evidence="14" type="ORF">ANCCAN_04357</name>
</gene>
<dbReference type="Pfam" id="PF19418">
    <property type="entry name" value="DEPDC5_CTD"/>
    <property type="match status" value="1"/>
</dbReference>
<feature type="region of interest" description="Disordered" evidence="9">
    <location>
        <begin position="1"/>
        <end position="43"/>
    </location>
</feature>
<evidence type="ECO:0000259" key="13">
    <source>
        <dbReference type="Pfam" id="PF22646"/>
    </source>
</evidence>
<feature type="compositionally biased region" description="Basic and acidic residues" evidence="9">
    <location>
        <begin position="190"/>
        <end position="202"/>
    </location>
</feature>
<feature type="domain" description="Splicing factor 3B subunit 1" evidence="10">
    <location>
        <begin position="313"/>
        <end position="455"/>
    </location>
</feature>
<dbReference type="Proteomes" id="UP000252519">
    <property type="component" value="Unassembled WGS sequence"/>
</dbReference>
<dbReference type="STRING" id="29170.A0A368H2R9"/>
<keyword evidence="3" id="KW-0507">mRNA processing</keyword>
<evidence type="ECO:0000256" key="6">
    <source>
        <dbReference type="ARBA" id="ARBA00023187"/>
    </source>
</evidence>
<comment type="caution">
    <text evidence="14">The sequence shown here is derived from an EMBL/GenBank/DDBJ whole genome shotgun (WGS) entry which is preliminary data.</text>
</comment>
<feature type="compositionally biased region" description="Basic and acidic residues" evidence="9">
    <location>
        <begin position="274"/>
        <end position="285"/>
    </location>
</feature>
<organism evidence="14 15">
    <name type="scientific">Ancylostoma caninum</name>
    <name type="common">Dog hookworm</name>
    <dbReference type="NCBI Taxonomy" id="29170"/>
    <lineage>
        <taxon>Eukaryota</taxon>
        <taxon>Metazoa</taxon>
        <taxon>Ecdysozoa</taxon>
        <taxon>Nematoda</taxon>
        <taxon>Chromadorea</taxon>
        <taxon>Rhabditida</taxon>
        <taxon>Rhabditina</taxon>
        <taxon>Rhabditomorpha</taxon>
        <taxon>Strongyloidea</taxon>
        <taxon>Ancylostomatidae</taxon>
        <taxon>Ancylostomatinae</taxon>
        <taxon>Ancylostoma</taxon>
    </lineage>
</organism>
<evidence type="ECO:0000256" key="3">
    <source>
        <dbReference type="ARBA" id="ARBA00022664"/>
    </source>
</evidence>
<dbReference type="Gene3D" id="1.25.10.10">
    <property type="entry name" value="Leucine-rich Repeat Variant"/>
    <property type="match status" value="4"/>
</dbReference>
<feature type="domain" description="Phosphatase PP2A regulatory subunit A/Splicing factor 3B subunit 1-like HEAT repeat" evidence="13">
    <location>
        <begin position="1197"/>
        <end position="1275"/>
    </location>
</feature>
<dbReference type="Pfam" id="PF22646">
    <property type="entry name" value="PPP2R1A-like_HEAT"/>
    <property type="match status" value="1"/>
</dbReference>
<keyword evidence="15" id="KW-1185">Reference proteome</keyword>
<feature type="domain" description="Vacuolar membrane-associated protein Iml1 N-terminal" evidence="11">
    <location>
        <begin position="1590"/>
        <end position="1875"/>
    </location>
</feature>
<feature type="region of interest" description="Disordered" evidence="9">
    <location>
        <begin position="164"/>
        <end position="226"/>
    </location>
</feature>